<keyword evidence="3" id="KW-1185">Reference proteome</keyword>
<evidence type="ECO:0000313" key="4">
    <source>
        <dbReference type="Proteomes" id="UP000032702"/>
    </source>
</evidence>
<gene>
    <name evidence="1" type="ordered locus">STAUR_5705</name>
    <name evidence="2" type="ORF">STIAU_5305</name>
</gene>
<sequence>MEQVASPHSLVTSCCRLGPLLFRPRNTALKSRRMGVHDYRCSVCGTPSTYACGEKTGEPCEEEGVGEDQAVLDLFFFAAADAPQSAGEFEQVRGRARRVETKPFGYDWGDWEFEPSLNYRQLLMDDDDVAGIWAIQPFDEDIGEGSPVSIEIPEGEQVWAVNYCPPCRELFVGNAKPTEEPCIAFLRAVAEQLALDFTNVRGSADKTSFITSVRERIARRRPVTG</sequence>
<dbReference type="EMBL" id="CP002271">
    <property type="protein sequence ID" value="ADO73467.1"/>
    <property type="molecule type" value="Genomic_DNA"/>
</dbReference>
<dbReference type="KEGG" id="sur:STAUR_5705"/>
<dbReference type="Proteomes" id="UP000032702">
    <property type="component" value="Unassembled WGS sequence"/>
</dbReference>
<name>Q090L5_STIAD</name>
<reference evidence="2 4" key="1">
    <citation type="submission" date="2006-04" db="EMBL/GenBank/DDBJ databases">
        <authorList>
            <person name="Nierman W.C."/>
        </authorList>
    </citation>
    <scope>NUCLEOTIDE SEQUENCE [LARGE SCALE GENOMIC DNA]</scope>
    <source>
        <strain evidence="2 4">DW4/3-1</strain>
    </source>
</reference>
<dbReference type="OrthoDB" id="5524861at2"/>
<protein>
    <submittedName>
        <fullName evidence="2">Uncharacterized protein</fullName>
    </submittedName>
</protein>
<evidence type="ECO:0000313" key="1">
    <source>
        <dbReference type="EMBL" id="ADO73467.1"/>
    </source>
</evidence>
<dbReference type="Proteomes" id="UP000001351">
    <property type="component" value="Chromosome"/>
</dbReference>
<dbReference type="HOGENOM" id="CLU_1413056_0_0_7"/>
<dbReference type="STRING" id="378806.STAUR_5705"/>
<organism evidence="2 4">
    <name type="scientific">Stigmatella aurantiaca (strain DW4/3-1)</name>
    <dbReference type="NCBI Taxonomy" id="378806"/>
    <lineage>
        <taxon>Bacteria</taxon>
        <taxon>Pseudomonadati</taxon>
        <taxon>Myxococcota</taxon>
        <taxon>Myxococcia</taxon>
        <taxon>Myxococcales</taxon>
        <taxon>Cystobacterineae</taxon>
        <taxon>Archangiaceae</taxon>
        <taxon>Stigmatella</taxon>
    </lineage>
</organism>
<dbReference type="EMBL" id="AAMD01000062">
    <property type="protein sequence ID" value="EAU66161.1"/>
    <property type="molecule type" value="Genomic_DNA"/>
</dbReference>
<evidence type="ECO:0000313" key="2">
    <source>
        <dbReference type="EMBL" id="EAU66161.1"/>
    </source>
</evidence>
<dbReference type="AlphaFoldDB" id="Q090L5"/>
<reference evidence="1 3" key="2">
    <citation type="journal article" date="2011" name="Mol. Biol. Evol.">
        <title>Comparative genomic analysis of fruiting body formation in Myxococcales.</title>
        <authorList>
            <person name="Huntley S."/>
            <person name="Hamann N."/>
            <person name="Wegener-Feldbrugge S."/>
            <person name="Treuner-Lange A."/>
            <person name="Kube M."/>
            <person name="Reinhardt R."/>
            <person name="Klages S."/>
            <person name="Muller R."/>
            <person name="Ronning C.M."/>
            <person name="Nierman W.C."/>
            <person name="Sogaard-Andersen L."/>
        </authorList>
    </citation>
    <scope>NUCLEOTIDE SEQUENCE [LARGE SCALE GENOMIC DNA]</scope>
    <source>
        <strain evidence="1 3">DW4/3-1</strain>
    </source>
</reference>
<proteinExistence type="predicted"/>
<evidence type="ECO:0000313" key="3">
    <source>
        <dbReference type="Proteomes" id="UP000001351"/>
    </source>
</evidence>
<accession>Q090L5</accession>